<keyword evidence="4" id="KW-1185">Reference proteome</keyword>
<evidence type="ECO:0008006" key="5">
    <source>
        <dbReference type="Google" id="ProtNLM"/>
    </source>
</evidence>
<proteinExistence type="predicted"/>
<organism evidence="3 4">
    <name type="scientific">Ustilago trichophora</name>
    <dbReference type="NCBI Taxonomy" id="86804"/>
    <lineage>
        <taxon>Eukaryota</taxon>
        <taxon>Fungi</taxon>
        <taxon>Dikarya</taxon>
        <taxon>Basidiomycota</taxon>
        <taxon>Ustilaginomycotina</taxon>
        <taxon>Ustilaginomycetes</taxon>
        <taxon>Ustilaginales</taxon>
        <taxon>Ustilaginaceae</taxon>
        <taxon>Ustilago</taxon>
    </lineage>
</organism>
<evidence type="ECO:0000313" key="3">
    <source>
        <dbReference type="EMBL" id="SPO32071.1"/>
    </source>
</evidence>
<feature type="signal peptide" evidence="2">
    <location>
        <begin position="1"/>
        <end position="22"/>
    </location>
</feature>
<protein>
    <recommendedName>
        <fullName evidence="5">Secreted protein</fullName>
    </recommendedName>
</protein>
<reference evidence="3 4" key="1">
    <citation type="submission" date="2018-03" db="EMBL/GenBank/DDBJ databases">
        <authorList>
            <person name="Guldener U."/>
        </authorList>
    </citation>
    <scope>NUCLEOTIDE SEQUENCE [LARGE SCALE GENOMIC DNA]</scope>
    <source>
        <strain evidence="3 4">NBRC100155</strain>
    </source>
</reference>
<gene>
    <name evidence="3" type="ORF">UTRI_02628</name>
</gene>
<name>A0A5C3ERM1_9BASI</name>
<feature type="region of interest" description="Disordered" evidence="1">
    <location>
        <begin position="50"/>
        <end position="110"/>
    </location>
</feature>
<keyword evidence="2" id="KW-0732">Signal</keyword>
<dbReference type="AlphaFoldDB" id="A0A5C3ERM1"/>
<feature type="compositionally biased region" description="Basic and acidic residues" evidence="1">
    <location>
        <begin position="86"/>
        <end position="95"/>
    </location>
</feature>
<evidence type="ECO:0000256" key="1">
    <source>
        <dbReference type="SAM" id="MobiDB-lite"/>
    </source>
</evidence>
<sequence>MLCCALCFVLCAFVLRDLIVRGEEIRPRKAQQLPAWTTCGAAAQLVARSSSLTKHQSVKKKRRNEDQQPITAASKPAKFKRLKKSKSNEIRILRHDRTHKREGRLRNVVP</sequence>
<feature type="chain" id="PRO_5023117866" description="Secreted protein" evidence="2">
    <location>
        <begin position="23"/>
        <end position="110"/>
    </location>
</feature>
<dbReference type="EMBL" id="OOIN01000043">
    <property type="protein sequence ID" value="SPO32071.1"/>
    <property type="molecule type" value="Genomic_DNA"/>
</dbReference>
<dbReference type="Proteomes" id="UP000324022">
    <property type="component" value="Unassembled WGS sequence"/>
</dbReference>
<evidence type="ECO:0000313" key="4">
    <source>
        <dbReference type="Proteomes" id="UP000324022"/>
    </source>
</evidence>
<evidence type="ECO:0000256" key="2">
    <source>
        <dbReference type="SAM" id="SignalP"/>
    </source>
</evidence>
<accession>A0A5C3ERM1</accession>